<evidence type="ECO:0000259" key="1">
    <source>
        <dbReference type="Pfam" id="PF00881"/>
    </source>
</evidence>
<dbReference type="AlphaFoldDB" id="F0SHK1"/>
<dbReference type="eggNOG" id="COG0778">
    <property type="taxonomic scope" value="Bacteria"/>
</dbReference>
<proteinExistence type="predicted"/>
<organism evidence="2 3">
    <name type="scientific">Rubinisphaera brasiliensis (strain ATCC 49424 / DSM 5305 / JCM 21570 / IAM 15109 / NBRC 103401 / IFAM 1448)</name>
    <name type="common">Planctomyces brasiliensis</name>
    <dbReference type="NCBI Taxonomy" id="756272"/>
    <lineage>
        <taxon>Bacteria</taxon>
        <taxon>Pseudomonadati</taxon>
        <taxon>Planctomycetota</taxon>
        <taxon>Planctomycetia</taxon>
        <taxon>Planctomycetales</taxon>
        <taxon>Planctomycetaceae</taxon>
        <taxon>Rubinisphaera</taxon>
    </lineage>
</organism>
<name>F0SHK1_RUBBR</name>
<accession>F0SHK1</accession>
<evidence type="ECO:0000313" key="3">
    <source>
        <dbReference type="Proteomes" id="UP000006860"/>
    </source>
</evidence>
<dbReference type="KEGG" id="pbs:Plabr_0816"/>
<dbReference type="OrthoDB" id="214452at2"/>
<dbReference type="HOGENOM" id="CLU_1203696_0_0_0"/>
<dbReference type="STRING" id="756272.Plabr_0816"/>
<dbReference type="InterPro" id="IPR029479">
    <property type="entry name" value="Nitroreductase"/>
</dbReference>
<gene>
    <name evidence="2" type="ordered locus">Plabr_0816</name>
</gene>
<dbReference type="Pfam" id="PF00881">
    <property type="entry name" value="Nitroreductase"/>
    <property type="match status" value="1"/>
</dbReference>
<dbReference type="Proteomes" id="UP000006860">
    <property type="component" value="Chromosome"/>
</dbReference>
<dbReference type="PANTHER" id="PTHR43821:SF1">
    <property type="entry name" value="NAD(P)H NITROREDUCTASE YDJA-RELATED"/>
    <property type="match status" value="1"/>
</dbReference>
<dbReference type="PANTHER" id="PTHR43821">
    <property type="entry name" value="NAD(P)H NITROREDUCTASE YDJA-RELATED"/>
    <property type="match status" value="1"/>
</dbReference>
<protein>
    <recommendedName>
        <fullName evidence="1">Nitroreductase domain-containing protein</fullName>
    </recommendedName>
</protein>
<dbReference type="RefSeq" id="WP_013627179.1">
    <property type="nucleotide sequence ID" value="NC_015174.1"/>
</dbReference>
<dbReference type="InterPro" id="IPR000415">
    <property type="entry name" value="Nitroreductase-like"/>
</dbReference>
<dbReference type="GO" id="GO:0016491">
    <property type="term" value="F:oxidoreductase activity"/>
    <property type="evidence" value="ECO:0007669"/>
    <property type="project" value="InterPro"/>
</dbReference>
<dbReference type="Gene3D" id="3.40.109.10">
    <property type="entry name" value="NADH Oxidase"/>
    <property type="match status" value="1"/>
</dbReference>
<reference evidence="3" key="1">
    <citation type="submission" date="2011-02" db="EMBL/GenBank/DDBJ databases">
        <title>The complete genome of Planctomyces brasiliensis DSM 5305.</title>
        <authorList>
            <person name="Lucas S."/>
            <person name="Copeland A."/>
            <person name="Lapidus A."/>
            <person name="Bruce D."/>
            <person name="Goodwin L."/>
            <person name="Pitluck S."/>
            <person name="Kyrpides N."/>
            <person name="Mavromatis K."/>
            <person name="Pagani I."/>
            <person name="Ivanova N."/>
            <person name="Ovchinnikova G."/>
            <person name="Lu M."/>
            <person name="Detter J.C."/>
            <person name="Han C."/>
            <person name="Land M."/>
            <person name="Hauser L."/>
            <person name="Markowitz V."/>
            <person name="Cheng J.-F."/>
            <person name="Hugenholtz P."/>
            <person name="Woyke T."/>
            <person name="Wu D."/>
            <person name="Tindall B."/>
            <person name="Pomrenke H.G."/>
            <person name="Brambilla E."/>
            <person name="Klenk H.-P."/>
            <person name="Eisen J.A."/>
        </authorList>
    </citation>
    <scope>NUCLEOTIDE SEQUENCE [LARGE SCALE GENOMIC DNA]</scope>
    <source>
        <strain evidence="3">ATCC 49424 / DSM 5305 / JCM 21570 / NBRC 103401 / IFAM 1448</strain>
    </source>
</reference>
<evidence type="ECO:0000313" key="2">
    <source>
        <dbReference type="EMBL" id="ADY58439.1"/>
    </source>
</evidence>
<feature type="domain" description="Nitroreductase" evidence="1">
    <location>
        <begin position="13"/>
        <end position="179"/>
    </location>
</feature>
<dbReference type="SUPFAM" id="SSF55469">
    <property type="entry name" value="FMN-dependent nitroreductase-like"/>
    <property type="match status" value="1"/>
</dbReference>
<dbReference type="InterPro" id="IPR052530">
    <property type="entry name" value="NAD(P)H_nitroreductase"/>
</dbReference>
<keyword evidence="3" id="KW-1185">Reference proteome</keyword>
<dbReference type="EMBL" id="CP002546">
    <property type="protein sequence ID" value="ADY58439.1"/>
    <property type="molecule type" value="Genomic_DNA"/>
</dbReference>
<sequence>MSADSSAVVDQIIRDRRTTKVLAPEPLDVPAERDWTELFEDAAWAPFHRPADASHRQGSLDGIMPWRFHVLNAKLCRELREALADREAGKIRDMLASADLLVLATWLPNPAEVSSPNLYAGSLENMEHIAAASCAIQNVLLAATARNIPNYWSSGGVLRSVDVAERLGISPAEILLGAIFLFPEQTGEGVQVVHSKLRDQRTPLPSWVHTIEEIAAVS</sequence>